<dbReference type="Pfam" id="PF00042">
    <property type="entry name" value="Globin"/>
    <property type="match status" value="1"/>
</dbReference>
<dbReference type="SUPFAM" id="SSF46458">
    <property type="entry name" value="Globin-like"/>
    <property type="match status" value="1"/>
</dbReference>
<dbReference type="PANTHER" id="PTHR43396">
    <property type="entry name" value="FLAVOHEMOPROTEIN"/>
    <property type="match status" value="1"/>
</dbReference>
<dbReference type="GO" id="GO:0046872">
    <property type="term" value="F:metal ion binding"/>
    <property type="evidence" value="ECO:0007669"/>
    <property type="project" value="UniProtKB-KW"/>
</dbReference>
<keyword evidence="5" id="KW-0813">Transport</keyword>
<gene>
    <name evidence="7" type="ORF">SAMN05216258_105158</name>
</gene>
<dbReference type="GO" id="GO:0020037">
    <property type="term" value="F:heme binding"/>
    <property type="evidence" value="ECO:0007669"/>
    <property type="project" value="InterPro"/>
</dbReference>
<dbReference type="RefSeq" id="WP_092860000.1">
    <property type="nucleotide sequence ID" value="NZ_FOQH01000005.1"/>
</dbReference>
<dbReference type="STRING" id="1114924.SAMN05216258_105158"/>
<protein>
    <submittedName>
        <fullName evidence="7">Hemoglobin-like flavoprotein</fullName>
    </submittedName>
</protein>
<organism evidence="7 8">
    <name type="scientific">Albimonas pacifica</name>
    <dbReference type="NCBI Taxonomy" id="1114924"/>
    <lineage>
        <taxon>Bacteria</taxon>
        <taxon>Pseudomonadati</taxon>
        <taxon>Pseudomonadota</taxon>
        <taxon>Alphaproteobacteria</taxon>
        <taxon>Rhodobacterales</taxon>
        <taxon>Paracoccaceae</taxon>
        <taxon>Albimonas</taxon>
    </lineage>
</organism>
<evidence type="ECO:0000256" key="3">
    <source>
        <dbReference type="ARBA" id="ARBA00022723"/>
    </source>
</evidence>
<dbReference type="GO" id="GO:0005344">
    <property type="term" value="F:oxygen carrier activity"/>
    <property type="evidence" value="ECO:0007669"/>
    <property type="project" value="UniProtKB-KW"/>
</dbReference>
<feature type="domain" description="Globin" evidence="6">
    <location>
        <begin position="1"/>
        <end position="134"/>
    </location>
</feature>
<keyword evidence="8" id="KW-1185">Reference proteome</keyword>
<evidence type="ECO:0000259" key="6">
    <source>
        <dbReference type="PROSITE" id="PS01033"/>
    </source>
</evidence>
<proteinExistence type="inferred from homology"/>
<dbReference type="Gene3D" id="1.10.490.10">
    <property type="entry name" value="Globins"/>
    <property type="match status" value="1"/>
</dbReference>
<dbReference type="GO" id="GO:0046210">
    <property type="term" value="P:nitric oxide catabolic process"/>
    <property type="evidence" value="ECO:0007669"/>
    <property type="project" value="TreeGrafter"/>
</dbReference>
<evidence type="ECO:0000256" key="4">
    <source>
        <dbReference type="ARBA" id="ARBA00023004"/>
    </source>
</evidence>
<dbReference type="PANTHER" id="PTHR43396:SF3">
    <property type="entry name" value="FLAVOHEMOPROTEIN"/>
    <property type="match status" value="1"/>
</dbReference>
<dbReference type="PRINTS" id="PR00188">
    <property type="entry name" value="PLANTGLOBIN"/>
</dbReference>
<evidence type="ECO:0000256" key="2">
    <source>
        <dbReference type="ARBA" id="ARBA00022621"/>
    </source>
</evidence>
<keyword evidence="2 5" id="KW-0561">Oxygen transport</keyword>
<name>A0A1I3GGU1_9RHOB</name>
<dbReference type="GO" id="GO:0019825">
    <property type="term" value="F:oxygen binding"/>
    <property type="evidence" value="ECO:0007669"/>
    <property type="project" value="InterPro"/>
</dbReference>
<evidence type="ECO:0000256" key="1">
    <source>
        <dbReference type="ARBA" id="ARBA00022617"/>
    </source>
</evidence>
<dbReference type="InterPro" id="IPR000971">
    <property type="entry name" value="Globin"/>
</dbReference>
<dbReference type="GO" id="GO:0071949">
    <property type="term" value="F:FAD binding"/>
    <property type="evidence" value="ECO:0007669"/>
    <property type="project" value="TreeGrafter"/>
</dbReference>
<evidence type="ECO:0000256" key="5">
    <source>
        <dbReference type="RuleBase" id="RU000356"/>
    </source>
</evidence>
<keyword evidence="1 5" id="KW-0349">Heme</keyword>
<dbReference type="InterPro" id="IPR009050">
    <property type="entry name" value="Globin-like_sf"/>
</dbReference>
<accession>A0A1I3GGU1</accession>
<comment type="similarity">
    <text evidence="5">Belongs to the globin family.</text>
</comment>
<reference evidence="7 8" key="1">
    <citation type="submission" date="2016-10" db="EMBL/GenBank/DDBJ databases">
        <authorList>
            <person name="de Groot N.N."/>
        </authorList>
    </citation>
    <scope>NUCLEOTIDE SEQUENCE [LARGE SCALE GENOMIC DNA]</scope>
    <source>
        <strain evidence="7 8">CGMCC 1.11030</strain>
    </source>
</reference>
<dbReference type="OrthoDB" id="3213438at2"/>
<dbReference type="InterPro" id="IPR012292">
    <property type="entry name" value="Globin/Proto"/>
</dbReference>
<dbReference type="EMBL" id="FOQH01000005">
    <property type="protein sequence ID" value="SFI22735.1"/>
    <property type="molecule type" value="Genomic_DNA"/>
</dbReference>
<dbReference type="CDD" id="cd12131">
    <property type="entry name" value="HGbI-like"/>
    <property type="match status" value="1"/>
</dbReference>
<dbReference type="GO" id="GO:0071500">
    <property type="term" value="P:cellular response to nitrosative stress"/>
    <property type="evidence" value="ECO:0007669"/>
    <property type="project" value="TreeGrafter"/>
</dbReference>
<dbReference type="PROSITE" id="PS01033">
    <property type="entry name" value="GLOBIN"/>
    <property type="match status" value="1"/>
</dbReference>
<dbReference type="Proteomes" id="UP000199377">
    <property type="component" value="Unassembled WGS sequence"/>
</dbReference>
<evidence type="ECO:0000313" key="8">
    <source>
        <dbReference type="Proteomes" id="UP000199377"/>
    </source>
</evidence>
<keyword evidence="4" id="KW-0408">Iron</keyword>
<dbReference type="AlphaFoldDB" id="A0A1I3GGU1"/>
<keyword evidence="3" id="KW-0479">Metal-binding</keyword>
<evidence type="ECO:0000313" key="7">
    <source>
        <dbReference type="EMBL" id="SFI22735.1"/>
    </source>
</evidence>
<sequence>MTPEKVALVQTSFKKVAPIADTAADIFYARLFEIAPEVRSLFPEQMGDQKKKLMQMLATAVNNLHKVETIVPAVQDLGRRHVAYGVKDAHYDTVGAALLYTLEKGLGEDWTPEVADAWTETYGIVATTMKTAAAEVPTEPEKKKGFLGRLFSN</sequence>
<dbReference type="GO" id="GO:0008941">
    <property type="term" value="F:nitric oxide dioxygenase NAD(P)H activity"/>
    <property type="evidence" value="ECO:0007669"/>
    <property type="project" value="TreeGrafter"/>
</dbReference>